<keyword evidence="2" id="KW-0812">Transmembrane</keyword>
<feature type="region of interest" description="Disordered" evidence="1">
    <location>
        <begin position="1"/>
        <end position="25"/>
    </location>
</feature>
<dbReference type="RefSeq" id="WP_179814317.1">
    <property type="nucleotide sequence ID" value="NZ_JACBZD010000001.1"/>
</dbReference>
<proteinExistence type="predicted"/>
<sequence>MAAVEQTGPAPHPGSGARPLGGARPADTAARQSVGELLASASQDLSALVRDEVALAKAEVRQDVKRAVAGSGSIAVAGLLGFFALMMLSVAAAFGLRALGITTGWAFCIVGAVYLLVAGVLALVALRSFRRIRPPRRTIDSTRRTVTALKSFRPRPAERTARGR</sequence>
<evidence type="ECO:0000313" key="3">
    <source>
        <dbReference type="EMBL" id="NYI05609.1"/>
    </source>
</evidence>
<keyword evidence="4" id="KW-1185">Reference proteome</keyword>
<dbReference type="Proteomes" id="UP000567795">
    <property type="component" value="Unassembled WGS sequence"/>
</dbReference>
<feature type="transmembrane region" description="Helical" evidence="2">
    <location>
        <begin position="74"/>
        <end position="98"/>
    </location>
</feature>
<evidence type="ECO:0000313" key="4">
    <source>
        <dbReference type="Proteomes" id="UP000567795"/>
    </source>
</evidence>
<reference evidence="3 4" key="1">
    <citation type="submission" date="2020-07" db="EMBL/GenBank/DDBJ databases">
        <title>Sequencing the genomes of 1000 actinobacteria strains.</title>
        <authorList>
            <person name="Klenk H.-P."/>
        </authorList>
    </citation>
    <scope>NUCLEOTIDE SEQUENCE [LARGE SCALE GENOMIC DNA]</scope>
    <source>
        <strain evidence="3 4">DSM 42178</strain>
    </source>
</reference>
<evidence type="ECO:0008006" key="5">
    <source>
        <dbReference type="Google" id="ProtNLM"/>
    </source>
</evidence>
<keyword evidence="2" id="KW-1133">Transmembrane helix</keyword>
<comment type="caution">
    <text evidence="3">The sequence shown here is derived from an EMBL/GenBank/DDBJ whole genome shotgun (WGS) entry which is preliminary data.</text>
</comment>
<feature type="transmembrane region" description="Helical" evidence="2">
    <location>
        <begin position="104"/>
        <end position="126"/>
    </location>
</feature>
<dbReference type="AlphaFoldDB" id="A0A852ZTE6"/>
<gene>
    <name evidence="3" type="ORF">FHU37_002552</name>
</gene>
<dbReference type="Pfam" id="PF07332">
    <property type="entry name" value="Phage_holin_3_6"/>
    <property type="match status" value="1"/>
</dbReference>
<accession>A0A852ZTE6</accession>
<evidence type="ECO:0000256" key="1">
    <source>
        <dbReference type="SAM" id="MobiDB-lite"/>
    </source>
</evidence>
<evidence type="ECO:0000256" key="2">
    <source>
        <dbReference type="SAM" id="Phobius"/>
    </source>
</evidence>
<protein>
    <recommendedName>
        <fullName evidence="5">Phage holin family protein</fullName>
    </recommendedName>
</protein>
<dbReference type="InterPro" id="IPR009937">
    <property type="entry name" value="Phage_holin_3_6"/>
</dbReference>
<dbReference type="EMBL" id="JACBZD010000001">
    <property type="protein sequence ID" value="NYI05609.1"/>
    <property type="molecule type" value="Genomic_DNA"/>
</dbReference>
<name>A0A852ZTE6_9ACTN</name>
<keyword evidence="2" id="KW-0472">Membrane</keyword>
<organism evidence="3 4">
    <name type="scientific">Allostreptomyces psammosilenae</name>
    <dbReference type="NCBI Taxonomy" id="1892865"/>
    <lineage>
        <taxon>Bacteria</taxon>
        <taxon>Bacillati</taxon>
        <taxon>Actinomycetota</taxon>
        <taxon>Actinomycetes</taxon>
        <taxon>Kitasatosporales</taxon>
        <taxon>Streptomycetaceae</taxon>
        <taxon>Allostreptomyces</taxon>
    </lineage>
</organism>